<feature type="domain" description="HTH luxR-type" evidence="1">
    <location>
        <begin position="7"/>
        <end position="64"/>
    </location>
</feature>
<dbReference type="RefSeq" id="WP_190055946.1">
    <property type="nucleotide sequence ID" value="NZ_BMWH01000002.1"/>
</dbReference>
<gene>
    <name evidence="2" type="ORF">GCM10010389_08870</name>
</gene>
<dbReference type="GO" id="GO:0006355">
    <property type="term" value="P:regulation of DNA-templated transcription"/>
    <property type="evidence" value="ECO:0007669"/>
    <property type="project" value="InterPro"/>
</dbReference>
<dbReference type="SUPFAM" id="SSF46894">
    <property type="entry name" value="C-terminal effector domain of the bipartite response regulators"/>
    <property type="match status" value="1"/>
</dbReference>
<dbReference type="Gene3D" id="1.10.10.10">
    <property type="entry name" value="Winged helix-like DNA-binding domain superfamily/Winged helix DNA-binding domain"/>
    <property type="match status" value="1"/>
</dbReference>
<dbReference type="EMBL" id="BMWH01000002">
    <property type="protein sequence ID" value="GGZ73484.1"/>
    <property type="molecule type" value="Genomic_DNA"/>
</dbReference>
<evidence type="ECO:0000313" key="3">
    <source>
        <dbReference type="Proteomes" id="UP000623010"/>
    </source>
</evidence>
<comment type="caution">
    <text evidence="2">The sequence shown here is derived from an EMBL/GenBank/DDBJ whole genome shotgun (WGS) entry which is preliminary data.</text>
</comment>
<dbReference type="GO" id="GO:0003677">
    <property type="term" value="F:DNA binding"/>
    <property type="evidence" value="ECO:0007669"/>
    <property type="project" value="InterPro"/>
</dbReference>
<sequence length="154" mass="16809">MPTTAPPRLLTPGELRVAELLVRGLSPGKIAADLGLSRHTVRGRLYRMRAKLHCPPRCPRPLLVHLLLTSRQVTPPEVQRPAPPLSPEELRLLHVLAAHHKPMADVDFRSFRRVLKGLLAKTEAANAAHLMALAHAWKLLGARQGTAAPAGASR</sequence>
<dbReference type="Proteomes" id="UP000623010">
    <property type="component" value="Unassembled WGS sequence"/>
</dbReference>
<dbReference type="InterPro" id="IPR000792">
    <property type="entry name" value="Tscrpt_reg_LuxR_C"/>
</dbReference>
<evidence type="ECO:0000259" key="1">
    <source>
        <dbReference type="SMART" id="SM00421"/>
    </source>
</evidence>
<name>A0A918QW54_9ACTN</name>
<reference evidence="2" key="1">
    <citation type="journal article" date="2014" name="Int. J. Syst. Evol. Microbiol.">
        <title>Complete genome sequence of Corynebacterium casei LMG S-19264T (=DSM 44701T), isolated from a smear-ripened cheese.</title>
        <authorList>
            <consortium name="US DOE Joint Genome Institute (JGI-PGF)"/>
            <person name="Walter F."/>
            <person name="Albersmeier A."/>
            <person name="Kalinowski J."/>
            <person name="Ruckert C."/>
        </authorList>
    </citation>
    <scope>NUCLEOTIDE SEQUENCE</scope>
    <source>
        <strain evidence="2">JCM 5016</strain>
    </source>
</reference>
<dbReference type="PRINTS" id="PR00038">
    <property type="entry name" value="HTHLUXR"/>
</dbReference>
<dbReference type="InterPro" id="IPR036388">
    <property type="entry name" value="WH-like_DNA-bd_sf"/>
</dbReference>
<reference evidence="2" key="2">
    <citation type="submission" date="2020-09" db="EMBL/GenBank/DDBJ databases">
        <authorList>
            <person name="Sun Q."/>
            <person name="Ohkuma M."/>
        </authorList>
    </citation>
    <scope>NUCLEOTIDE SEQUENCE</scope>
    <source>
        <strain evidence="2">JCM 5016</strain>
    </source>
</reference>
<accession>A0A918QW54</accession>
<organism evidence="2 3">
    <name type="scientific">Streptomyces echinoruber</name>
    <dbReference type="NCBI Taxonomy" id="68898"/>
    <lineage>
        <taxon>Bacteria</taxon>
        <taxon>Bacillati</taxon>
        <taxon>Actinomycetota</taxon>
        <taxon>Actinomycetes</taxon>
        <taxon>Kitasatosporales</taxon>
        <taxon>Streptomycetaceae</taxon>
        <taxon>Streptomyces</taxon>
    </lineage>
</organism>
<dbReference type="Pfam" id="PF00196">
    <property type="entry name" value="GerE"/>
    <property type="match status" value="1"/>
</dbReference>
<protein>
    <recommendedName>
        <fullName evidence="1">HTH luxR-type domain-containing protein</fullName>
    </recommendedName>
</protein>
<evidence type="ECO:0000313" key="2">
    <source>
        <dbReference type="EMBL" id="GGZ73484.1"/>
    </source>
</evidence>
<dbReference type="InterPro" id="IPR016032">
    <property type="entry name" value="Sig_transdc_resp-reg_C-effctor"/>
</dbReference>
<dbReference type="AlphaFoldDB" id="A0A918QW54"/>
<dbReference type="SMART" id="SM00421">
    <property type="entry name" value="HTH_LUXR"/>
    <property type="match status" value="1"/>
</dbReference>
<keyword evidence="3" id="KW-1185">Reference proteome</keyword>
<proteinExistence type="predicted"/>